<accession>A0A150IUA1</accession>
<dbReference type="EMBL" id="LNGE01000031">
    <property type="protein sequence ID" value="KYC45076.1"/>
    <property type="molecule type" value="Genomic_DNA"/>
</dbReference>
<comment type="similarity">
    <text evidence="2 12">Belongs to the sodium:solute symporter (SSF) (TC 2.A.21) family.</text>
</comment>
<evidence type="ECO:0000256" key="13">
    <source>
        <dbReference type="SAM" id="Phobius"/>
    </source>
</evidence>
<dbReference type="AlphaFoldDB" id="A0A150IJ94"/>
<feature type="transmembrane region" description="Helical" evidence="13">
    <location>
        <begin position="434"/>
        <end position="457"/>
    </location>
</feature>
<dbReference type="EMBL" id="LNGF01000003">
    <property type="protein sequence ID" value="KYC48532.1"/>
    <property type="molecule type" value="Genomic_DNA"/>
</dbReference>
<evidence type="ECO:0000256" key="9">
    <source>
        <dbReference type="ARBA" id="ARBA00023065"/>
    </source>
</evidence>
<dbReference type="EMBL" id="LNJC01000002">
    <property type="protein sequence ID" value="KYC51298.1"/>
    <property type="molecule type" value="Genomic_DNA"/>
</dbReference>
<dbReference type="InterPro" id="IPR038377">
    <property type="entry name" value="Na/Glc_symporter_sf"/>
</dbReference>
<evidence type="ECO:0000313" key="15">
    <source>
        <dbReference type="EMBL" id="KYC48532.1"/>
    </source>
</evidence>
<comment type="caution">
    <text evidence="14">The sequence shown here is derived from an EMBL/GenBank/DDBJ whole genome shotgun (WGS) entry which is preliminary data.</text>
</comment>
<evidence type="ECO:0000256" key="1">
    <source>
        <dbReference type="ARBA" id="ARBA00004651"/>
    </source>
</evidence>
<dbReference type="Proteomes" id="UP000091929">
    <property type="component" value="Unassembled WGS sequence"/>
</dbReference>
<feature type="transmembrane region" description="Helical" evidence="13">
    <location>
        <begin position="402"/>
        <end position="427"/>
    </location>
</feature>
<keyword evidence="9" id="KW-0406">Ion transport</keyword>
<evidence type="ECO:0000256" key="2">
    <source>
        <dbReference type="ARBA" id="ARBA00006434"/>
    </source>
</evidence>
<dbReference type="PATRIC" id="fig|1706437.3.peg.202"/>
<dbReference type="GO" id="GO:0015293">
    <property type="term" value="F:symporter activity"/>
    <property type="evidence" value="ECO:0007669"/>
    <property type="project" value="UniProtKB-KW"/>
</dbReference>
<evidence type="ECO:0000256" key="6">
    <source>
        <dbReference type="ARBA" id="ARBA00022847"/>
    </source>
</evidence>
<keyword evidence="8" id="KW-0915">Sodium</keyword>
<dbReference type="PATRIC" id="fig|1706438.3.peg.223"/>
<evidence type="ECO:0000256" key="12">
    <source>
        <dbReference type="RuleBase" id="RU362091"/>
    </source>
</evidence>
<evidence type="ECO:0000256" key="3">
    <source>
        <dbReference type="ARBA" id="ARBA00022448"/>
    </source>
</evidence>
<keyword evidence="7 13" id="KW-1133">Transmembrane helix</keyword>
<feature type="transmembrane region" description="Helical" evidence="13">
    <location>
        <begin position="6"/>
        <end position="24"/>
    </location>
</feature>
<feature type="transmembrane region" description="Helical" evidence="13">
    <location>
        <begin position="463"/>
        <end position="481"/>
    </location>
</feature>
<feature type="transmembrane region" description="Helical" evidence="13">
    <location>
        <begin position="160"/>
        <end position="183"/>
    </location>
</feature>
<comment type="subcellular location">
    <subcellularLocation>
        <location evidence="1">Cell membrane</location>
        <topology evidence="1">Multi-pass membrane protein</topology>
    </subcellularLocation>
</comment>
<dbReference type="Proteomes" id="UP000092401">
    <property type="component" value="Unassembled WGS sequence"/>
</dbReference>
<feature type="transmembrane region" description="Helical" evidence="13">
    <location>
        <begin position="125"/>
        <end position="154"/>
    </location>
</feature>
<accession>A0A150J2C8</accession>
<reference evidence="17 18" key="1">
    <citation type="journal article" date="2016" name="ISME J.">
        <title>Chasing the elusive Euryarchaeota class WSA2: genomes reveal a uniquely fastidious methyl-reducing methanogen.</title>
        <authorList>
            <person name="Nobu M.K."/>
            <person name="Narihiro T."/>
            <person name="Kuroda K."/>
            <person name="Mei R."/>
            <person name="Liu W.T."/>
        </authorList>
    </citation>
    <scope>NUCLEOTIDE SEQUENCE [LARGE SCALE GENOMIC DNA]</scope>
    <source>
        <strain evidence="14">B03fssc0709_Meth_Bin005</strain>
        <strain evidence="15">B15fssc0709_Meth_Bin003</strain>
        <strain evidence="16">BMIXfssc0709_Meth_Bin006</strain>
    </source>
</reference>
<dbReference type="Pfam" id="PF00474">
    <property type="entry name" value="SSF"/>
    <property type="match status" value="1"/>
</dbReference>
<feature type="transmembrane region" description="Helical" evidence="13">
    <location>
        <begin position="379"/>
        <end position="396"/>
    </location>
</feature>
<evidence type="ECO:0000256" key="10">
    <source>
        <dbReference type="ARBA" id="ARBA00023136"/>
    </source>
</evidence>
<feature type="transmembrane region" description="Helical" evidence="13">
    <location>
        <begin position="278"/>
        <end position="299"/>
    </location>
</feature>
<dbReference type="PROSITE" id="PS50283">
    <property type="entry name" value="NA_SOLUT_SYMP_3"/>
    <property type="match status" value="1"/>
</dbReference>
<evidence type="ECO:0000313" key="18">
    <source>
        <dbReference type="Proteomes" id="UP000092401"/>
    </source>
</evidence>
<dbReference type="PANTHER" id="PTHR48086:SF3">
    <property type="entry name" value="SODIUM_PROLINE SYMPORTER"/>
    <property type="match status" value="1"/>
</dbReference>
<dbReference type="Gene3D" id="1.20.1730.10">
    <property type="entry name" value="Sodium/glucose cotransporter"/>
    <property type="match status" value="1"/>
</dbReference>
<evidence type="ECO:0000256" key="7">
    <source>
        <dbReference type="ARBA" id="ARBA00022989"/>
    </source>
</evidence>
<dbReference type="PANTHER" id="PTHR48086">
    <property type="entry name" value="SODIUM/PROLINE SYMPORTER-RELATED"/>
    <property type="match status" value="1"/>
</dbReference>
<accession>A0A150IJ94</accession>
<dbReference type="Proteomes" id="UP000092403">
    <property type="component" value="Unassembled WGS sequence"/>
</dbReference>
<dbReference type="GO" id="GO:0006814">
    <property type="term" value="P:sodium ion transport"/>
    <property type="evidence" value="ECO:0007669"/>
    <property type="project" value="UniProtKB-KW"/>
</dbReference>
<organism evidence="14 18">
    <name type="scientific">Candidatus Methanofastidiosum methylothiophilum</name>
    <dbReference type="NCBI Taxonomy" id="1705564"/>
    <lineage>
        <taxon>Archaea</taxon>
        <taxon>Methanobacteriati</taxon>
        <taxon>Methanobacteriota</taxon>
        <taxon>Stenosarchaea group</taxon>
        <taxon>Candidatus Methanofastidiosia</taxon>
        <taxon>Candidatus Methanofastidiosales</taxon>
        <taxon>Candidatus Methanofastidiosaceae</taxon>
        <taxon>Candidatus Methanofastidiosum</taxon>
    </lineage>
</organism>
<feature type="transmembrane region" description="Helical" evidence="13">
    <location>
        <begin position="235"/>
        <end position="257"/>
    </location>
</feature>
<feature type="transmembrane region" description="Helical" evidence="13">
    <location>
        <begin position="44"/>
        <end position="69"/>
    </location>
</feature>
<keyword evidence="4" id="KW-1003">Cell membrane</keyword>
<dbReference type="PATRIC" id="fig|1706436.3.peg.1188"/>
<keyword evidence="11" id="KW-0739">Sodium transport</keyword>
<proteinExistence type="inferred from homology"/>
<keyword evidence="3" id="KW-0813">Transport</keyword>
<keyword evidence="6" id="KW-0769">Symport</keyword>
<feature type="transmembrane region" description="Helical" evidence="13">
    <location>
        <begin position="319"/>
        <end position="343"/>
    </location>
</feature>
<name>A0A150IJ94_9EURY</name>
<dbReference type="GO" id="GO:0005886">
    <property type="term" value="C:plasma membrane"/>
    <property type="evidence" value="ECO:0007669"/>
    <property type="project" value="UniProtKB-SubCell"/>
</dbReference>
<evidence type="ECO:0000256" key="5">
    <source>
        <dbReference type="ARBA" id="ARBA00022692"/>
    </source>
</evidence>
<dbReference type="InterPro" id="IPR001734">
    <property type="entry name" value="Na/solute_symporter"/>
</dbReference>
<evidence type="ECO:0000313" key="14">
    <source>
        <dbReference type="EMBL" id="KYC45076.1"/>
    </source>
</evidence>
<keyword evidence="5 13" id="KW-0812">Transmembrane</keyword>
<keyword evidence="10 13" id="KW-0472">Membrane</keyword>
<evidence type="ECO:0000313" key="17">
    <source>
        <dbReference type="Proteomes" id="UP000091929"/>
    </source>
</evidence>
<gene>
    <name evidence="14" type="ORF">APG10_01171</name>
    <name evidence="15" type="ORF">APG11_00203</name>
    <name evidence="16" type="ORF">APG12_00223</name>
</gene>
<evidence type="ECO:0000256" key="4">
    <source>
        <dbReference type="ARBA" id="ARBA00022475"/>
    </source>
</evidence>
<evidence type="ECO:0000256" key="11">
    <source>
        <dbReference type="ARBA" id="ARBA00023201"/>
    </source>
</evidence>
<protein>
    <submittedName>
        <fullName evidence="14">Cation symporter ActP</fullName>
    </submittedName>
</protein>
<evidence type="ECO:0000313" key="16">
    <source>
        <dbReference type="EMBL" id="KYC51298.1"/>
    </source>
</evidence>
<feature type="transmembrane region" description="Helical" evidence="13">
    <location>
        <begin position="75"/>
        <end position="93"/>
    </location>
</feature>
<sequence length="504" mass="55185">MASIMTTSLVVIYFLIILIIGAWASKKVKSSADYIIAGRSLGFWFFVILIVSSATSGMSILGVAGLGYTAGWPSIWEQIFVPLTTAICILFYGTKLHKISEKMGYMTVQDYFANRFYSPRLMRALSGLAVVVTSSIYLVGQYTAISIVLVWLFGITHTEALLIAGIIVLLYVVLGGLYAVAWVNLVQGIFIIAGVLIVSPFVINAAGGFTHINTILASIDPNMVNLAYPQMHPPYAGYAFMTPLYLVSFFFLLAIGLGSAPHIINNVLAVRKDKYFKFAPFAAFGIYVVIMYLIKIVGFGTRAMVADGVLKVPYADYSFVAAVNYALPSMIWPLFAVIVLSAVMSTTDRLMLTIGTSVSWDIYKNLINPKASDKTITNMSRAVVVVAAALTLYLAVKPPQLLALLIWMGIGVMLSTFVMPLLAGLYWKRATREGAIASMAVGFSTAIIFGFVHQFIMKLPMHFSMYSFVLAVITMVVVSLLTKNPPEKVLKETLTGPFIQQKKR</sequence>
<evidence type="ECO:0000256" key="8">
    <source>
        <dbReference type="ARBA" id="ARBA00023053"/>
    </source>
</evidence>
<dbReference type="InterPro" id="IPR050277">
    <property type="entry name" value="Sodium:Solute_Symporter"/>
</dbReference>
<feature type="transmembrane region" description="Helical" evidence="13">
    <location>
        <begin position="190"/>
        <end position="215"/>
    </location>
</feature>